<keyword evidence="2" id="KW-0614">Plasmid</keyword>
<evidence type="ECO:0000313" key="3">
    <source>
        <dbReference type="Proteomes" id="UP001234798"/>
    </source>
</evidence>
<dbReference type="RefSeq" id="WP_306951862.1">
    <property type="nucleotide sequence ID" value="NZ_CP132977.1"/>
</dbReference>
<keyword evidence="3" id="KW-1185">Reference proteome</keyword>
<gene>
    <name evidence="2" type="ORF">RAS12_30340</name>
</gene>
<protein>
    <recommendedName>
        <fullName evidence="1">DUF5983 domain-containing protein</fullName>
    </recommendedName>
</protein>
<dbReference type="InterPro" id="IPR046025">
    <property type="entry name" value="DUF5983"/>
</dbReference>
<accession>A0ABY9MAB4</accession>
<evidence type="ECO:0000313" key="2">
    <source>
        <dbReference type="EMBL" id="WMD23934.1"/>
    </source>
</evidence>
<organism evidence="2 3">
    <name type="scientific">Achromobacter seleniivolatilans</name>
    <dbReference type="NCBI Taxonomy" id="3047478"/>
    <lineage>
        <taxon>Bacteria</taxon>
        <taxon>Pseudomonadati</taxon>
        <taxon>Pseudomonadota</taxon>
        <taxon>Betaproteobacteria</taxon>
        <taxon>Burkholderiales</taxon>
        <taxon>Alcaligenaceae</taxon>
        <taxon>Achromobacter</taxon>
    </lineage>
</organism>
<dbReference type="Proteomes" id="UP001234798">
    <property type="component" value="Plasmid unnamed"/>
</dbReference>
<dbReference type="EMBL" id="CP132977">
    <property type="protein sequence ID" value="WMD23934.1"/>
    <property type="molecule type" value="Genomic_DNA"/>
</dbReference>
<sequence>MSNAYSLATCILVVRRCTPVIETLFGGIAQKFEAALPTDAMPCPDGFQMFTFHLEDGDGISDNEPIREALRCLHLTYGLSRTSDDLTAEDALRGLCAHFGLPDHPVIAALGAEMQDDQVNIETLGKLAEALNDGHDLWSLSVQEGYWADRPTEGNFGGLAQYRGSHFAGAFGTSSSLAAARDLQTLLSQADISAAAEVVYVRVRRILAAVRQTSQRAAVLAQLRLLLAESDSVEQCSGARAGSVPHRYTSVVISTAHVPDEDEARNYLAAKGDAIEYGWLWKVPPPQAEIRDCLEMPDWLKPILAFADAERIDRIEFDGDGELIEGLPIYEHT</sequence>
<evidence type="ECO:0000259" key="1">
    <source>
        <dbReference type="Pfam" id="PF19419"/>
    </source>
</evidence>
<name>A0ABY9MAB4_9BURK</name>
<reference evidence="2 3" key="1">
    <citation type="submission" date="2023-08" db="EMBL/GenBank/DDBJ databases">
        <title>Achromobacter seleniivolatilans sp. nov., isolated from seleniferous soil.</title>
        <authorList>
            <person name="Zhang S."/>
            <person name="Li K."/>
            <person name="Peng J."/>
            <person name="Zhao Q."/>
            <person name="Wang H."/>
            <person name="Guo Y."/>
        </authorList>
    </citation>
    <scope>NUCLEOTIDE SEQUENCE [LARGE SCALE GENOMIC DNA]</scope>
    <source>
        <strain evidence="2 3">R39</strain>
        <plasmid evidence="2 3">unnamed</plasmid>
    </source>
</reference>
<feature type="domain" description="DUF5983" evidence="1">
    <location>
        <begin position="251"/>
        <end position="332"/>
    </location>
</feature>
<dbReference type="Pfam" id="PF19419">
    <property type="entry name" value="DUF5983"/>
    <property type="match status" value="1"/>
</dbReference>
<proteinExistence type="predicted"/>
<geneLocation type="plasmid" evidence="2 3">
    <name>unnamed</name>
</geneLocation>